<dbReference type="PRINTS" id="PR00625">
    <property type="entry name" value="JDOMAIN"/>
</dbReference>
<evidence type="ECO:0000259" key="1">
    <source>
        <dbReference type="PROSITE" id="PS50076"/>
    </source>
</evidence>
<dbReference type="InterPro" id="IPR036869">
    <property type="entry name" value="J_dom_sf"/>
</dbReference>
<accession>A0A6C0AJW7</accession>
<protein>
    <recommendedName>
        <fullName evidence="1">J domain-containing protein</fullName>
    </recommendedName>
</protein>
<dbReference type="EMBL" id="MN740675">
    <property type="protein sequence ID" value="QHS80127.1"/>
    <property type="molecule type" value="Genomic_DNA"/>
</dbReference>
<dbReference type="PROSITE" id="PS50076">
    <property type="entry name" value="DNAJ_2"/>
    <property type="match status" value="1"/>
</dbReference>
<sequence>MDYDQACKILNLNIKHTQSELKKAYHLAALKNHPDKNKDKENANSQFQEISEAYDFLLNRHSERYCHVNHDISYQNLLRKIISEFDVSFDNPIFIETTFKSLLSKVSLKVFENIDKEKSQHLFDFIFQYNSIFNYDNETLKKIQEIVKYKMREDNVVILNPTLDDLLEGNIYKLEVFGKIFYIPLWHQELYYDISGSDLIVKIMPPEFDILDEIIINSINIDNNNNLFIGIDYSMAQILKDNKLEFNIGERIFSFPGEELKIIKKQMKVLYNEGIFKMNNNNIFDPKGKNDIYIEINLY</sequence>
<dbReference type="GO" id="GO:0005737">
    <property type="term" value="C:cytoplasm"/>
    <property type="evidence" value="ECO:0007669"/>
    <property type="project" value="TreeGrafter"/>
</dbReference>
<proteinExistence type="predicted"/>
<dbReference type="SMART" id="SM00271">
    <property type="entry name" value="DnaJ"/>
    <property type="match status" value="1"/>
</dbReference>
<dbReference type="Gene3D" id="1.10.287.110">
    <property type="entry name" value="DnaJ domain"/>
    <property type="match status" value="1"/>
</dbReference>
<dbReference type="PANTHER" id="PTHR43948">
    <property type="entry name" value="DNAJ HOMOLOG SUBFAMILY B"/>
    <property type="match status" value="1"/>
</dbReference>
<dbReference type="SUPFAM" id="SSF46565">
    <property type="entry name" value="Chaperone J-domain"/>
    <property type="match status" value="1"/>
</dbReference>
<dbReference type="GO" id="GO:0044183">
    <property type="term" value="F:protein folding chaperone"/>
    <property type="evidence" value="ECO:0007669"/>
    <property type="project" value="TreeGrafter"/>
</dbReference>
<dbReference type="GO" id="GO:0051082">
    <property type="term" value="F:unfolded protein binding"/>
    <property type="evidence" value="ECO:0007669"/>
    <property type="project" value="TreeGrafter"/>
</dbReference>
<name>A0A6C0AJW7_9ZZZZ</name>
<evidence type="ECO:0000313" key="2">
    <source>
        <dbReference type="EMBL" id="QHS80127.1"/>
    </source>
</evidence>
<dbReference type="Pfam" id="PF00226">
    <property type="entry name" value="DnaJ"/>
    <property type="match status" value="1"/>
</dbReference>
<organism evidence="2">
    <name type="scientific">viral metagenome</name>
    <dbReference type="NCBI Taxonomy" id="1070528"/>
    <lineage>
        <taxon>unclassified sequences</taxon>
        <taxon>metagenomes</taxon>
        <taxon>organismal metagenomes</taxon>
    </lineage>
</organism>
<dbReference type="GO" id="GO:0005634">
    <property type="term" value="C:nucleus"/>
    <property type="evidence" value="ECO:0007669"/>
    <property type="project" value="TreeGrafter"/>
</dbReference>
<dbReference type="AlphaFoldDB" id="A0A6C0AJW7"/>
<dbReference type="CDD" id="cd06257">
    <property type="entry name" value="DnaJ"/>
    <property type="match status" value="1"/>
</dbReference>
<dbReference type="GO" id="GO:0051087">
    <property type="term" value="F:protein-folding chaperone binding"/>
    <property type="evidence" value="ECO:0007669"/>
    <property type="project" value="TreeGrafter"/>
</dbReference>
<feature type="domain" description="J" evidence="1">
    <location>
        <begin position="5"/>
        <end position="86"/>
    </location>
</feature>
<reference evidence="2" key="1">
    <citation type="journal article" date="2020" name="Nature">
        <title>Giant virus diversity and host interactions through global metagenomics.</title>
        <authorList>
            <person name="Schulz F."/>
            <person name="Roux S."/>
            <person name="Paez-Espino D."/>
            <person name="Jungbluth S."/>
            <person name="Walsh D.A."/>
            <person name="Denef V.J."/>
            <person name="McMahon K.D."/>
            <person name="Konstantinidis K.T."/>
            <person name="Eloe-Fadrosh E.A."/>
            <person name="Kyrpides N.C."/>
            <person name="Woyke T."/>
        </authorList>
    </citation>
    <scope>NUCLEOTIDE SEQUENCE</scope>
    <source>
        <strain evidence="2">GVMAG-S-1039698-54</strain>
    </source>
</reference>
<dbReference type="InterPro" id="IPR001623">
    <property type="entry name" value="DnaJ_domain"/>
</dbReference>
<dbReference type="PANTHER" id="PTHR43948:SF14">
    <property type="entry name" value="PROTEIN DNAJ, PUTATIVE-RELATED"/>
    <property type="match status" value="1"/>
</dbReference>